<dbReference type="AlphaFoldDB" id="A0A8T0Q2B5"/>
<dbReference type="GO" id="GO:1901259">
    <property type="term" value="P:chloroplast rRNA processing"/>
    <property type="evidence" value="ECO:0007669"/>
    <property type="project" value="TreeGrafter"/>
</dbReference>
<reference evidence="2" key="1">
    <citation type="submission" date="2020-05" db="EMBL/GenBank/DDBJ databases">
        <title>WGS assembly of Panicum virgatum.</title>
        <authorList>
            <person name="Lovell J.T."/>
            <person name="Jenkins J."/>
            <person name="Shu S."/>
            <person name="Juenger T.E."/>
            <person name="Schmutz J."/>
        </authorList>
    </citation>
    <scope>NUCLEOTIDE SEQUENCE</scope>
    <source>
        <strain evidence="2">AP13</strain>
    </source>
</reference>
<organism evidence="2 3">
    <name type="scientific">Panicum virgatum</name>
    <name type="common">Blackwell switchgrass</name>
    <dbReference type="NCBI Taxonomy" id="38727"/>
    <lineage>
        <taxon>Eukaryota</taxon>
        <taxon>Viridiplantae</taxon>
        <taxon>Streptophyta</taxon>
        <taxon>Embryophyta</taxon>
        <taxon>Tracheophyta</taxon>
        <taxon>Spermatophyta</taxon>
        <taxon>Magnoliopsida</taxon>
        <taxon>Liliopsida</taxon>
        <taxon>Poales</taxon>
        <taxon>Poaceae</taxon>
        <taxon>PACMAD clade</taxon>
        <taxon>Panicoideae</taxon>
        <taxon>Panicodae</taxon>
        <taxon>Paniceae</taxon>
        <taxon>Panicinae</taxon>
        <taxon>Panicum</taxon>
        <taxon>Panicum sect. Hiantes</taxon>
    </lineage>
</organism>
<dbReference type="PANTHER" id="PTHR33415">
    <property type="entry name" value="PROTEIN EMBRYO DEFECTIVE 514"/>
    <property type="match status" value="1"/>
</dbReference>
<dbReference type="Pfam" id="PF11523">
    <property type="entry name" value="DUF3223"/>
    <property type="match status" value="1"/>
</dbReference>
<dbReference type="GO" id="GO:0009507">
    <property type="term" value="C:chloroplast"/>
    <property type="evidence" value="ECO:0007669"/>
    <property type="project" value="TreeGrafter"/>
</dbReference>
<name>A0A8T0Q2B5_PANVG</name>
<dbReference type="Gene3D" id="3.10.450.40">
    <property type="match status" value="1"/>
</dbReference>
<dbReference type="Proteomes" id="UP000823388">
    <property type="component" value="Chromosome 7N"/>
</dbReference>
<keyword evidence="3" id="KW-1185">Reference proteome</keyword>
<dbReference type="PANTHER" id="PTHR33415:SF4">
    <property type="entry name" value="DCL PROTEIN (DUF3223)"/>
    <property type="match status" value="1"/>
</dbReference>
<dbReference type="InterPro" id="IPR044673">
    <property type="entry name" value="DCL-like"/>
</dbReference>
<sequence>MIPEDQVQEDEVIICLGKNLPISWTDQVDSLLLDLKGRRTGIHITRQECQGMQNKSNRNSAANWKNGRPGGPLHSAFAGSTSSGGWNKKWFSGQLFERKQPNHSWSSAVTHQGDKPSWCSKNIAGAQKYGIAESSNSGECTRKNSGVGRGGGRGMWKSGAHHGGGNSRNSRVQNNCIARQGGICYNFTPVEQQIYAQVEPIMKNVKRIIRESSRDGMKLSLDDEMFIVNNVLMYHPEKEKKMSGQGNYIMVAKHQTFRSSRCLYVTTSDGSSQDFSYKKCLENFIRIHYPDAADSFCRKYFK</sequence>
<proteinExistence type="predicted"/>
<dbReference type="OrthoDB" id="1926397at2759"/>
<dbReference type="GO" id="GO:0009658">
    <property type="term" value="P:chloroplast organization"/>
    <property type="evidence" value="ECO:0007669"/>
    <property type="project" value="TreeGrafter"/>
</dbReference>
<evidence type="ECO:0000313" key="3">
    <source>
        <dbReference type="Proteomes" id="UP000823388"/>
    </source>
</evidence>
<comment type="caution">
    <text evidence="2">The sequence shown here is derived from an EMBL/GenBank/DDBJ whole genome shotgun (WGS) entry which is preliminary data.</text>
</comment>
<feature type="region of interest" description="Disordered" evidence="1">
    <location>
        <begin position="134"/>
        <end position="171"/>
    </location>
</feature>
<dbReference type="EMBL" id="CM029050">
    <property type="protein sequence ID" value="KAG2567465.1"/>
    <property type="molecule type" value="Genomic_DNA"/>
</dbReference>
<protein>
    <submittedName>
        <fullName evidence="2">Uncharacterized protein</fullName>
    </submittedName>
</protein>
<evidence type="ECO:0000256" key="1">
    <source>
        <dbReference type="SAM" id="MobiDB-lite"/>
    </source>
</evidence>
<evidence type="ECO:0000313" key="2">
    <source>
        <dbReference type="EMBL" id="KAG2567465.1"/>
    </source>
</evidence>
<gene>
    <name evidence="2" type="ORF">PVAP13_7NG357500</name>
</gene>
<accession>A0A8T0Q2B5</accession>